<evidence type="ECO:0000313" key="6">
    <source>
        <dbReference type="EMBL" id="SDM08431.1"/>
    </source>
</evidence>
<evidence type="ECO:0000313" key="7">
    <source>
        <dbReference type="Proteomes" id="UP000198680"/>
    </source>
</evidence>
<dbReference type="InterPro" id="IPR036163">
    <property type="entry name" value="HMA_dom_sf"/>
</dbReference>
<dbReference type="GO" id="GO:0016491">
    <property type="term" value="F:oxidoreductase activity"/>
    <property type="evidence" value="ECO:0007669"/>
    <property type="project" value="UniProtKB-KW"/>
</dbReference>
<dbReference type="CDD" id="cd13861">
    <property type="entry name" value="CuRO_1_CumA_like"/>
    <property type="match status" value="1"/>
</dbReference>
<gene>
    <name evidence="6" type="ORF">SAMN05660642_01596</name>
</gene>
<dbReference type="GO" id="GO:0005507">
    <property type="term" value="F:copper ion binding"/>
    <property type="evidence" value="ECO:0007669"/>
    <property type="project" value="InterPro"/>
</dbReference>
<sequence length="646" mass="69431">MITMHVPAMTARTDVRAISASISDVPGVQTLRADLATRTVQVTGPVDPAAISAAVTATGYAVEDHSAPAADGAPLPDTTRPGGRPVDTFSSTDTTDLPPATRPQLLDLADGETLRLRVAPVAKQIGDTTVRMLAYNGSIPGPTLRVRQGSAVVVHVSNDTDIDTTVHWHGLRLDNTQDGVPGVTQQPIPPGGRFTYHVQFPDPGLYWIHDHTREDLTQEMGLYGTILVDPAEPDYWPPAHRDLVVTLDDVLLEDGALAPFSRTETNYAAMGRYGNVMLVGGQTDPQVTAHTGEVVRAWLVNTANSRTFRVSVPGARVKLVGGDSGRMEREEFVEDVVLAPAERAVVDVLFDRPGQYAVEHRTPARTYRLAEIAVTDEPADPPLTDAFRVLRTDPGLAAERRQLESWLAAPPDEVLAIVAETDPTAPAVDGATVFAGPTHPEVVSDAPGHCPTCGTTRLATGPAGPAAGQDTDHHAEHATGHEAGHAMGHGEVSPAMSRDASHHHGSATADGVEWEDEMVEMNRRTTSANLRWRLLDRTSGQDRAPDWRFTVGDRVKIRVVNDMASDHPMHHPLHIHGAGRFLVLARDGVPEHNLVWKDTVLIRTGQTVDLLLDVTNPGTWAAHCHIGEHHHSGMAFTFTVAPGATS</sequence>
<feature type="region of interest" description="Disordered" evidence="4">
    <location>
        <begin position="484"/>
        <end position="514"/>
    </location>
</feature>
<keyword evidence="2" id="KW-0560">Oxidoreductase</keyword>
<reference evidence="7" key="1">
    <citation type="submission" date="2016-10" db="EMBL/GenBank/DDBJ databases">
        <authorList>
            <person name="Varghese N."/>
            <person name="Submissions S."/>
        </authorList>
    </citation>
    <scope>NUCLEOTIDE SEQUENCE [LARGE SCALE GENOMIC DNA]</scope>
    <source>
        <strain evidence="7">DSM 45419</strain>
    </source>
</reference>
<dbReference type="PROSITE" id="PS50846">
    <property type="entry name" value="HMA_2"/>
    <property type="match status" value="1"/>
</dbReference>
<dbReference type="InterPro" id="IPR011707">
    <property type="entry name" value="Cu-oxidase-like_N"/>
</dbReference>
<dbReference type="OrthoDB" id="345021at2"/>
<proteinExistence type="predicted"/>
<dbReference type="PANTHER" id="PTHR11709:SF394">
    <property type="entry name" value="FI03373P-RELATED"/>
    <property type="match status" value="1"/>
</dbReference>
<name>A0A1G9QCH1_9ACTN</name>
<dbReference type="SUPFAM" id="SSF55008">
    <property type="entry name" value="HMA, heavy metal-associated domain"/>
    <property type="match status" value="1"/>
</dbReference>
<dbReference type="Gene3D" id="3.30.70.100">
    <property type="match status" value="1"/>
</dbReference>
<evidence type="ECO:0000256" key="1">
    <source>
        <dbReference type="ARBA" id="ARBA00022723"/>
    </source>
</evidence>
<dbReference type="Pfam" id="PF00403">
    <property type="entry name" value="HMA"/>
    <property type="match status" value="1"/>
</dbReference>
<dbReference type="Gene3D" id="2.60.40.420">
    <property type="entry name" value="Cupredoxins - blue copper proteins"/>
    <property type="match status" value="3"/>
</dbReference>
<organism evidence="6 7">
    <name type="scientific">Geodermatophilus siccatus</name>
    <dbReference type="NCBI Taxonomy" id="1137991"/>
    <lineage>
        <taxon>Bacteria</taxon>
        <taxon>Bacillati</taxon>
        <taxon>Actinomycetota</taxon>
        <taxon>Actinomycetes</taxon>
        <taxon>Geodermatophilales</taxon>
        <taxon>Geodermatophilaceae</taxon>
        <taxon>Geodermatophilus</taxon>
    </lineage>
</organism>
<dbReference type="RefSeq" id="WP_091216052.1">
    <property type="nucleotide sequence ID" value="NZ_FNHE01000003.1"/>
</dbReference>
<keyword evidence="1" id="KW-0479">Metal-binding</keyword>
<evidence type="ECO:0000259" key="5">
    <source>
        <dbReference type="PROSITE" id="PS50846"/>
    </source>
</evidence>
<dbReference type="AlphaFoldDB" id="A0A1G9QCH1"/>
<dbReference type="CDD" id="cd04207">
    <property type="entry name" value="CuRO_3_LCC_like"/>
    <property type="match status" value="1"/>
</dbReference>
<protein>
    <submittedName>
        <fullName evidence="6">Heavy-metal-associated domain-containing protein</fullName>
    </submittedName>
</protein>
<dbReference type="CDD" id="cd00371">
    <property type="entry name" value="HMA"/>
    <property type="match status" value="1"/>
</dbReference>
<accession>A0A1G9QCH1</accession>
<dbReference type="Pfam" id="PF07731">
    <property type="entry name" value="Cu-oxidase_2"/>
    <property type="match status" value="1"/>
</dbReference>
<dbReference type="InterPro" id="IPR008972">
    <property type="entry name" value="Cupredoxin"/>
</dbReference>
<dbReference type="InterPro" id="IPR011706">
    <property type="entry name" value="Cu-oxidase_C"/>
</dbReference>
<dbReference type="Proteomes" id="UP000198680">
    <property type="component" value="Unassembled WGS sequence"/>
</dbReference>
<evidence type="ECO:0000256" key="4">
    <source>
        <dbReference type="SAM" id="MobiDB-lite"/>
    </source>
</evidence>
<feature type="domain" description="HMA" evidence="5">
    <location>
        <begin position="1"/>
        <end position="63"/>
    </location>
</feature>
<evidence type="ECO:0000256" key="2">
    <source>
        <dbReference type="ARBA" id="ARBA00023002"/>
    </source>
</evidence>
<dbReference type="InterPro" id="IPR002355">
    <property type="entry name" value="Cu_oxidase_Cu_BS"/>
</dbReference>
<feature type="region of interest" description="Disordered" evidence="4">
    <location>
        <begin position="65"/>
        <end position="103"/>
    </location>
</feature>
<keyword evidence="3" id="KW-0186">Copper</keyword>
<dbReference type="SUPFAM" id="SSF49503">
    <property type="entry name" value="Cupredoxins"/>
    <property type="match status" value="3"/>
</dbReference>
<dbReference type="EMBL" id="FNHE01000003">
    <property type="protein sequence ID" value="SDM08431.1"/>
    <property type="molecule type" value="Genomic_DNA"/>
</dbReference>
<dbReference type="Pfam" id="PF07732">
    <property type="entry name" value="Cu-oxidase_3"/>
    <property type="match status" value="1"/>
</dbReference>
<dbReference type="PROSITE" id="PS00080">
    <property type="entry name" value="MULTICOPPER_OXIDASE2"/>
    <property type="match status" value="1"/>
</dbReference>
<dbReference type="PANTHER" id="PTHR11709">
    <property type="entry name" value="MULTI-COPPER OXIDASE"/>
    <property type="match status" value="1"/>
</dbReference>
<evidence type="ECO:0000256" key="3">
    <source>
        <dbReference type="ARBA" id="ARBA00023008"/>
    </source>
</evidence>
<dbReference type="InterPro" id="IPR045087">
    <property type="entry name" value="Cu-oxidase_fam"/>
</dbReference>
<dbReference type="InterPro" id="IPR006121">
    <property type="entry name" value="HMA_dom"/>
</dbReference>
<keyword evidence="7" id="KW-1185">Reference proteome</keyword>
<dbReference type="STRING" id="1137991.SAMN05660642_01596"/>